<evidence type="ECO:0000256" key="5">
    <source>
        <dbReference type="ARBA" id="ARBA00022756"/>
    </source>
</evidence>
<keyword evidence="3 8" id="KW-0479">Metal-binding</keyword>
<dbReference type="InterPro" id="IPR004472">
    <property type="entry name" value="DTB_synth_BioD"/>
</dbReference>
<dbReference type="GO" id="GO:0042803">
    <property type="term" value="F:protein homodimerization activity"/>
    <property type="evidence" value="ECO:0007669"/>
    <property type="project" value="UniProtKB-ARBA"/>
</dbReference>
<keyword evidence="1 8" id="KW-0963">Cytoplasm</keyword>
<feature type="binding site" evidence="8">
    <location>
        <position position="44"/>
    </location>
    <ligand>
        <name>substrate</name>
    </ligand>
</feature>
<feature type="binding site" evidence="8">
    <location>
        <begin position="15"/>
        <end position="20"/>
    </location>
    <ligand>
        <name>ATP</name>
        <dbReference type="ChEBI" id="CHEBI:30616"/>
    </ligand>
</feature>
<dbReference type="PANTHER" id="PTHR43210">
    <property type="entry name" value="DETHIOBIOTIN SYNTHETASE"/>
    <property type="match status" value="1"/>
</dbReference>
<evidence type="ECO:0000256" key="8">
    <source>
        <dbReference type="HAMAP-Rule" id="MF_00336"/>
    </source>
</evidence>
<dbReference type="NCBIfam" id="TIGR00347">
    <property type="entry name" value="bioD"/>
    <property type="match status" value="1"/>
</dbReference>
<dbReference type="GO" id="GO:0009102">
    <property type="term" value="P:biotin biosynthetic process"/>
    <property type="evidence" value="ECO:0007669"/>
    <property type="project" value="UniProtKB-UniRule"/>
</dbReference>
<evidence type="ECO:0000256" key="4">
    <source>
        <dbReference type="ARBA" id="ARBA00022741"/>
    </source>
</evidence>
<dbReference type="Pfam" id="PF13500">
    <property type="entry name" value="AAA_26"/>
    <property type="match status" value="1"/>
</dbReference>
<feature type="binding site" evidence="8">
    <location>
        <begin position="208"/>
        <end position="210"/>
    </location>
    <ligand>
        <name>ATP</name>
        <dbReference type="ChEBI" id="CHEBI:30616"/>
    </ligand>
</feature>
<dbReference type="FunFam" id="3.40.50.300:FF:000292">
    <property type="entry name" value="ATP-dependent dethiobiotin synthetase BioD"/>
    <property type="match status" value="1"/>
</dbReference>
<dbReference type="PANTHER" id="PTHR43210:SF5">
    <property type="entry name" value="DETHIOBIOTIN SYNTHETASE"/>
    <property type="match status" value="1"/>
</dbReference>
<dbReference type="AlphaFoldDB" id="A0A9D2VG76"/>
<dbReference type="GO" id="GO:0005829">
    <property type="term" value="C:cytosol"/>
    <property type="evidence" value="ECO:0007669"/>
    <property type="project" value="TreeGrafter"/>
</dbReference>
<feature type="binding site" evidence="8">
    <location>
        <position position="57"/>
    </location>
    <ligand>
        <name>Mg(2+)</name>
        <dbReference type="ChEBI" id="CHEBI:18420"/>
    </ligand>
</feature>
<organism evidence="9 10">
    <name type="scientific">Paenalcaligenes hominis</name>
    <dbReference type="NCBI Taxonomy" id="643674"/>
    <lineage>
        <taxon>Bacteria</taxon>
        <taxon>Pseudomonadati</taxon>
        <taxon>Pseudomonadota</taxon>
        <taxon>Betaproteobacteria</taxon>
        <taxon>Burkholderiales</taxon>
        <taxon>Alcaligenaceae</taxon>
        <taxon>Paenalcaligenes</taxon>
    </lineage>
</organism>
<reference evidence="9" key="2">
    <citation type="submission" date="2021-09" db="EMBL/GenBank/DDBJ databases">
        <authorList>
            <person name="Gilroy R."/>
        </authorList>
    </citation>
    <scope>NUCLEOTIDE SEQUENCE</scope>
    <source>
        <strain evidence="9">CHK175-13533</strain>
    </source>
</reference>
<keyword evidence="6 8" id="KW-0067">ATP-binding</keyword>
<reference evidence="9" key="1">
    <citation type="journal article" date="2021" name="PeerJ">
        <title>Extensive microbial diversity within the chicken gut microbiome revealed by metagenomics and culture.</title>
        <authorList>
            <person name="Gilroy R."/>
            <person name="Ravi A."/>
            <person name="Getino M."/>
            <person name="Pursley I."/>
            <person name="Horton D.L."/>
            <person name="Alikhan N.F."/>
            <person name="Baker D."/>
            <person name="Gharbi K."/>
            <person name="Hall N."/>
            <person name="Watson M."/>
            <person name="Adriaenssens E.M."/>
            <person name="Foster-Nyarko E."/>
            <person name="Jarju S."/>
            <person name="Secka A."/>
            <person name="Antonio M."/>
            <person name="Oren A."/>
            <person name="Chaudhuri R.R."/>
            <person name="La Ragione R."/>
            <person name="Hildebrand F."/>
            <person name="Pallen M.J."/>
        </authorList>
    </citation>
    <scope>NUCLEOTIDE SEQUENCE</scope>
    <source>
        <strain evidence="9">CHK175-13533</strain>
    </source>
</reference>
<feature type="binding site" evidence="8">
    <location>
        <position position="19"/>
    </location>
    <ligand>
        <name>Mg(2+)</name>
        <dbReference type="ChEBI" id="CHEBI:18420"/>
    </ligand>
</feature>
<dbReference type="Gene3D" id="3.40.50.300">
    <property type="entry name" value="P-loop containing nucleotide triphosphate hydrolases"/>
    <property type="match status" value="1"/>
</dbReference>
<evidence type="ECO:0000256" key="2">
    <source>
        <dbReference type="ARBA" id="ARBA00022598"/>
    </source>
</evidence>
<keyword evidence="7 8" id="KW-0460">Magnesium</keyword>
<comment type="pathway">
    <text evidence="8">Cofactor biosynthesis; biotin biosynthesis; biotin from 7,8-diaminononanoate: step 1/2.</text>
</comment>
<dbReference type="HAMAP" id="MF_00336">
    <property type="entry name" value="BioD"/>
    <property type="match status" value="1"/>
</dbReference>
<evidence type="ECO:0000256" key="3">
    <source>
        <dbReference type="ARBA" id="ARBA00022723"/>
    </source>
</evidence>
<accession>A0A9D2VG76</accession>
<comment type="catalytic activity">
    <reaction evidence="8">
        <text>(7R,8S)-7,8-diammoniononanoate + CO2 + ATP = (4R,5S)-dethiobiotin + ADP + phosphate + 3 H(+)</text>
        <dbReference type="Rhea" id="RHEA:15805"/>
        <dbReference type="ChEBI" id="CHEBI:15378"/>
        <dbReference type="ChEBI" id="CHEBI:16526"/>
        <dbReference type="ChEBI" id="CHEBI:30616"/>
        <dbReference type="ChEBI" id="CHEBI:43474"/>
        <dbReference type="ChEBI" id="CHEBI:149469"/>
        <dbReference type="ChEBI" id="CHEBI:149473"/>
        <dbReference type="ChEBI" id="CHEBI:456216"/>
        <dbReference type="EC" id="6.3.3.3"/>
    </reaction>
</comment>
<comment type="function">
    <text evidence="8">Catalyzes a mechanistically unusual reaction, the ATP-dependent insertion of CO2 between the N7 and N8 nitrogen atoms of 7,8-diaminopelargonic acid (DAPA, also called 7,8-diammoniononanoate) to form a ureido ring.</text>
</comment>
<feature type="binding site" evidence="8">
    <location>
        <begin position="119"/>
        <end position="122"/>
    </location>
    <ligand>
        <name>ATP</name>
        <dbReference type="ChEBI" id="CHEBI:30616"/>
    </ligand>
</feature>
<dbReference type="RefSeq" id="WP_276830757.1">
    <property type="nucleotide sequence ID" value="NZ_DYTQ01000068.1"/>
</dbReference>
<dbReference type="GO" id="GO:0005524">
    <property type="term" value="F:ATP binding"/>
    <property type="evidence" value="ECO:0007669"/>
    <property type="project" value="UniProtKB-UniRule"/>
</dbReference>
<name>A0A9D2VG76_9BURK</name>
<dbReference type="GO" id="GO:0004141">
    <property type="term" value="F:dethiobiotin synthase activity"/>
    <property type="evidence" value="ECO:0007669"/>
    <property type="project" value="UniProtKB-UniRule"/>
</dbReference>
<keyword evidence="5 8" id="KW-0093">Biotin biosynthesis</keyword>
<keyword evidence="4 8" id="KW-0547">Nucleotide-binding</keyword>
<keyword evidence="2 8" id="KW-0436">Ligase</keyword>
<evidence type="ECO:0000256" key="6">
    <source>
        <dbReference type="ARBA" id="ARBA00022840"/>
    </source>
</evidence>
<comment type="caution">
    <text evidence="8">Lacks conserved residue(s) required for the propagation of feature annotation.</text>
</comment>
<gene>
    <name evidence="8 9" type="primary">bioD</name>
    <name evidence="9" type="ORF">K8U84_05770</name>
</gene>
<dbReference type="EC" id="6.3.3.3" evidence="8"/>
<feature type="binding site" evidence="8">
    <location>
        <position position="119"/>
    </location>
    <ligand>
        <name>Mg(2+)</name>
        <dbReference type="ChEBI" id="CHEBI:18420"/>
    </ligand>
</feature>
<dbReference type="PIRSF" id="PIRSF006755">
    <property type="entry name" value="DTB_synth"/>
    <property type="match status" value="1"/>
</dbReference>
<evidence type="ECO:0000256" key="7">
    <source>
        <dbReference type="ARBA" id="ARBA00022842"/>
    </source>
</evidence>
<comment type="subunit">
    <text evidence="8">Homodimer.</text>
</comment>
<protein>
    <recommendedName>
        <fullName evidence="8">ATP-dependent dethiobiotin synthetase BioD</fullName>
        <ecNumber evidence="8">6.3.3.3</ecNumber>
    </recommendedName>
    <alternativeName>
        <fullName evidence="8">DTB synthetase</fullName>
        <shortName evidence="8">DTBS</shortName>
    </alternativeName>
    <alternativeName>
        <fullName evidence="8">Dethiobiotin synthase</fullName>
    </alternativeName>
</protein>
<comment type="caution">
    <text evidence="9">The sequence shown here is derived from an EMBL/GenBank/DDBJ whole genome shotgun (WGS) entry which is preliminary data.</text>
</comment>
<proteinExistence type="inferred from homology"/>
<dbReference type="CDD" id="cd03109">
    <property type="entry name" value="DTBS"/>
    <property type="match status" value="1"/>
</dbReference>
<evidence type="ECO:0000256" key="1">
    <source>
        <dbReference type="ARBA" id="ARBA00022490"/>
    </source>
</evidence>
<feature type="active site" evidence="8">
    <location>
        <position position="40"/>
    </location>
</feature>
<evidence type="ECO:0000313" key="9">
    <source>
        <dbReference type="EMBL" id="HJH24046.1"/>
    </source>
</evidence>
<evidence type="ECO:0000313" key="10">
    <source>
        <dbReference type="Proteomes" id="UP000700248"/>
    </source>
</evidence>
<comment type="cofactor">
    <cofactor evidence="8">
        <name>Mg(2+)</name>
        <dbReference type="ChEBI" id="CHEBI:18420"/>
    </cofactor>
</comment>
<feature type="binding site" evidence="8">
    <location>
        <position position="57"/>
    </location>
    <ligand>
        <name>ATP</name>
        <dbReference type="ChEBI" id="CHEBI:30616"/>
    </ligand>
</feature>
<sequence>MITPQAYFITGTDTEIGKTTIAAALLYDAKQRGFSTLACKPIASGSMLTPDGLRNDDALQLQAQCSVAVHYDELNPFAFEPAIAPHLAAHYANHSLELGNLINATQRVLAYQAQLTVIEGAGGWHVPINTQHCLSDVAAALQLPVILVVGLRLGCINHALLTAEAIHHQGLTLSGWVANLAPRQDTITNHTIAFLRQRLGAPCLGVVPQLETPCPTEVARHLDTSLLFNTECYV</sequence>
<comment type="similarity">
    <text evidence="8">Belongs to the dethiobiotin synthetase family.</text>
</comment>
<dbReference type="GO" id="GO:0000287">
    <property type="term" value="F:magnesium ion binding"/>
    <property type="evidence" value="ECO:0007669"/>
    <property type="project" value="UniProtKB-UniRule"/>
</dbReference>
<dbReference type="EMBL" id="DYTQ01000068">
    <property type="protein sequence ID" value="HJH24046.1"/>
    <property type="molecule type" value="Genomic_DNA"/>
</dbReference>
<dbReference type="Proteomes" id="UP000700248">
    <property type="component" value="Unassembled WGS sequence"/>
</dbReference>
<dbReference type="SUPFAM" id="SSF52540">
    <property type="entry name" value="P-loop containing nucleoside triphosphate hydrolases"/>
    <property type="match status" value="1"/>
</dbReference>
<comment type="subcellular location">
    <subcellularLocation>
        <location evidence="8">Cytoplasm</location>
    </subcellularLocation>
</comment>
<dbReference type="InterPro" id="IPR027417">
    <property type="entry name" value="P-loop_NTPase"/>
</dbReference>